<reference evidence="2 3" key="1">
    <citation type="journal article" date="2016" name="Nat. Commun.">
        <title>Thousands of microbial genomes shed light on interconnected biogeochemical processes in an aquifer system.</title>
        <authorList>
            <person name="Anantharaman K."/>
            <person name="Brown C.T."/>
            <person name="Hug L.A."/>
            <person name="Sharon I."/>
            <person name="Castelle C.J."/>
            <person name="Probst A.J."/>
            <person name="Thomas B.C."/>
            <person name="Singh A."/>
            <person name="Wilkins M.J."/>
            <person name="Karaoz U."/>
            <person name="Brodie E.L."/>
            <person name="Williams K.H."/>
            <person name="Hubbard S.S."/>
            <person name="Banfield J.F."/>
        </authorList>
    </citation>
    <scope>NUCLEOTIDE SEQUENCE [LARGE SCALE GENOMIC DNA]</scope>
</reference>
<evidence type="ECO:0000313" key="2">
    <source>
        <dbReference type="EMBL" id="OHA77318.1"/>
    </source>
</evidence>
<gene>
    <name evidence="2" type="ORF">A3J30_00270</name>
</gene>
<name>A0A1G2RXY1_9BACT</name>
<dbReference type="AlphaFoldDB" id="A0A1G2RXY1"/>
<dbReference type="Proteomes" id="UP000178222">
    <property type="component" value="Unassembled WGS sequence"/>
</dbReference>
<accession>A0A1G2RXY1</accession>
<keyword evidence="1" id="KW-0472">Membrane</keyword>
<keyword evidence="1" id="KW-0812">Transmembrane</keyword>
<feature type="transmembrane region" description="Helical" evidence="1">
    <location>
        <begin position="35"/>
        <end position="55"/>
    </location>
</feature>
<evidence type="ECO:0000256" key="1">
    <source>
        <dbReference type="SAM" id="Phobius"/>
    </source>
</evidence>
<feature type="transmembrane region" description="Helical" evidence="1">
    <location>
        <begin position="62"/>
        <end position="80"/>
    </location>
</feature>
<protein>
    <recommendedName>
        <fullName evidence="4">Holin</fullName>
    </recommendedName>
</protein>
<sequence>MELFLIWGLAGGVLRGLVGYVKHRTSYKDVKFGWGYFLSTVGISGVAGLAAAFSLQQVGVTAVELSTLTPALMLVVGYAGGDVLENLAKIILKKP</sequence>
<dbReference type="EMBL" id="MHUL01000009">
    <property type="protein sequence ID" value="OHA77318.1"/>
    <property type="molecule type" value="Genomic_DNA"/>
</dbReference>
<keyword evidence="1" id="KW-1133">Transmembrane helix</keyword>
<evidence type="ECO:0000313" key="3">
    <source>
        <dbReference type="Proteomes" id="UP000178222"/>
    </source>
</evidence>
<proteinExistence type="predicted"/>
<evidence type="ECO:0008006" key="4">
    <source>
        <dbReference type="Google" id="ProtNLM"/>
    </source>
</evidence>
<comment type="caution">
    <text evidence="2">The sequence shown here is derived from an EMBL/GenBank/DDBJ whole genome shotgun (WGS) entry which is preliminary data.</text>
</comment>
<organism evidence="2 3">
    <name type="scientific">Candidatus Wildermuthbacteria bacterium RIFCSPLOWO2_02_FULL_47_9c</name>
    <dbReference type="NCBI Taxonomy" id="1802466"/>
    <lineage>
        <taxon>Bacteria</taxon>
        <taxon>Candidatus Wildermuthiibacteriota</taxon>
    </lineage>
</organism>